<protein>
    <submittedName>
        <fullName evidence="1">Uncharacterized protein</fullName>
    </submittedName>
</protein>
<gene>
    <name evidence="1" type="ORF">DVH24_038584</name>
</gene>
<dbReference type="Proteomes" id="UP000290289">
    <property type="component" value="Chromosome 3"/>
</dbReference>
<dbReference type="EMBL" id="RDQH01000329">
    <property type="protein sequence ID" value="RXI04310.1"/>
    <property type="molecule type" value="Genomic_DNA"/>
</dbReference>
<organism evidence="1 2">
    <name type="scientific">Malus domestica</name>
    <name type="common">Apple</name>
    <name type="synonym">Pyrus malus</name>
    <dbReference type="NCBI Taxonomy" id="3750"/>
    <lineage>
        <taxon>Eukaryota</taxon>
        <taxon>Viridiplantae</taxon>
        <taxon>Streptophyta</taxon>
        <taxon>Embryophyta</taxon>
        <taxon>Tracheophyta</taxon>
        <taxon>Spermatophyta</taxon>
        <taxon>Magnoliopsida</taxon>
        <taxon>eudicotyledons</taxon>
        <taxon>Gunneridae</taxon>
        <taxon>Pentapetalae</taxon>
        <taxon>rosids</taxon>
        <taxon>fabids</taxon>
        <taxon>Rosales</taxon>
        <taxon>Rosaceae</taxon>
        <taxon>Amygdaloideae</taxon>
        <taxon>Maleae</taxon>
        <taxon>Malus</taxon>
    </lineage>
</organism>
<evidence type="ECO:0000313" key="2">
    <source>
        <dbReference type="Proteomes" id="UP000290289"/>
    </source>
</evidence>
<name>A0A498K7T4_MALDO</name>
<sequence length="69" mass="7976">MIHHLYKDMWCTTSCNGNTEVEVSSRFSTMVMEWIRGNQIGRGDFPTIYTTKHNNSSFQLSTLMVVIET</sequence>
<dbReference type="AlphaFoldDB" id="A0A498K7T4"/>
<comment type="caution">
    <text evidence="1">The sequence shown here is derived from an EMBL/GenBank/DDBJ whole genome shotgun (WGS) entry which is preliminary data.</text>
</comment>
<evidence type="ECO:0000313" key="1">
    <source>
        <dbReference type="EMBL" id="RXI04310.1"/>
    </source>
</evidence>
<accession>A0A498K7T4</accession>
<proteinExistence type="predicted"/>
<reference evidence="1 2" key="1">
    <citation type="submission" date="2018-10" db="EMBL/GenBank/DDBJ databases">
        <title>A high-quality apple genome assembly.</title>
        <authorList>
            <person name="Hu J."/>
        </authorList>
    </citation>
    <scope>NUCLEOTIDE SEQUENCE [LARGE SCALE GENOMIC DNA]</scope>
    <source>
        <strain evidence="2">cv. HFTH1</strain>
        <tissue evidence="1">Young leaf</tissue>
    </source>
</reference>
<keyword evidence="2" id="KW-1185">Reference proteome</keyword>